<dbReference type="EMBL" id="JAADJZ010000006">
    <property type="protein sequence ID" value="KAF2874545.1"/>
    <property type="molecule type" value="Genomic_DNA"/>
</dbReference>
<keyword evidence="2" id="KW-1185">Reference proteome</keyword>
<feature type="non-terminal residue" evidence="1">
    <location>
        <position position="109"/>
    </location>
</feature>
<reference evidence="1 2" key="1">
    <citation type="submission" date="2020-01" db="EMBL/GenBank/DDBJ databases">
        <authorList>
            <consortium name="DOE Joint Genome Institute"/>
            <person name="Haridas S."/>
            <person name="Albert R."/>
            <person name="Binder M."/>
            <person name="Bloem J."/>
            <person name="Labutti K."/>
            <person name="Salamov A."/>
            <person name="Andreopoulos B."/>
            <person name="Baker S.E."/>
            <person name="Barry K."/>
            <person name="Bills G."/>
            <person name="Bluhm B.H."/>
            <person name="Cannon C."/>
            <person name="Castanera R."/>
            <person name="Culley D.E."/>
            <person name="Daum C."/>
            <person name="Ezra D."/>
            <person name="Gonzalez J.B."/>
            <person name="Henrissat B."/>
            <person name="Kuo A."/>
            <person name="Liang C."/>
            <person name="Lipzen A."/>
            <person name="Lutzoni F."/>
            <person name="Magnuson J."/>
            <person name="Mondo S."/>
            <person name="Nolan M."/>
            <person name="Ohm R."/>
            <person name="Pangilinan J."/>
            <person name="Park H.-J.H."/>
            <person name="Ramirez L."/>
            <person name="Alfaro M."/>
            <person name="Sun H."/>
            <person name="Tritt A."/>
            <person name="Yoshinaga Y."/>
            <person name="Zwiers L.-H.L."/>
            <person name="Turgeon B.G."/>
            <person name="Goodwin S.B."/>
            <person name="Spatafora J.W."/>
            <person name="Crous P.W."/>
            <person name="Grigoriev I.V."/>
        </authorList>
    </citation>
    <scope>NUCLEOTIDE SEQUENCE [LARGE SCALE GENOMIC DNA]</scope>
    <source>
        <strain evidence="1 2">CBS 611.86</strain>
    </source>
</reference>
<proteinExistence type="predicted"/>
<name>A0A7C8MTH4_9PLEO</name>
<evidence type="ECO:0000313" key="2">
    <source>
        <dbReference type="Proteomes" id="UP000481861"/>
    </source>
</evidence>
<comment type="caution">
    <text evidence="1">The sequence shown here is derived from an EMBL/GenBank/DDBJ whole genome shotgun (WGS) entry which is preliminary data.</text>
</comment>
<dbReference type="AlphaFoldDB" id="A0A7C8MTH4"/>
<gene>
    <name evidence="1" type="ORF">BDV95DRAFT_451922</name>
</gene>
<accession>A0A7C8MTH4</accession>
<organism evidence="1 2">
    <name type="scientific">Massariosphaeria phaeospora</name>
    <dbReference type="NCBI Taxonomy" id="100035"/>
    <lineage>
        <taxon>Eukaryota</taxon>
        <taxon>Fungi</taxon>
        <taxon>Dikarya</taxon>
        <taxon>Ascomycota</taxon>
        <taxon>Pezizomycotina</taxon>
        <taxon>Dothideomycetes</taxon>
        <taxon>Pleosporomycetidae</taxon>
        <taxon>Pleosporales</taxon>
        <taxon>Pleosporales incertae sedis</taxon>
        <taxon>Massariosphaeria</taxon>
    </lineage>
</organism>
<protein>
    <submittedName>
        <fullName evidence="1">Uncharacterized protein</fullName>
    </submittedName>
</protein>
<evidence type="ECO:0000313" key="1">
    <source>
        <dbReference type="EMBL" id="KAF2874545.1"/>
    </source>
</evidence>
<sequence length="109" mass="12085">MSASTRLYARLAQIPQDASDPESLADLVVCAFGAFERYYVCWKNRGGAYRQDGYDLPPTLHAWLWPPDGSARDYASLQVVFGRGDAYFAADRSGKVECKAVEGEEKGEK</sequence>
<dbReference type="OrthoDB" id="4120989at2759"/>
<dbReference type="Proteomes" id="UP000481861">
    <property type="component" value="Unassembled WGS sequence"/>
</dbReference>